<protein>
    <recommendedName>
        <fullName evidence="3">ASCH domain-containing protein</fullName>
    </recommendedName>
</protein>
<dbReference type="EMBL" id="VIVN01000003">
    <property type="protein sequence ID" value="TWE05210.1"/>
    <property type="molecule type" value="Genomic_DNA"/>
</dbReference>
<comment type="caution">
    <text evidence="1">The sequence shown here is derived from an EMBL/GenBank/DDBJ whole genome shotgun (WGS) entry which is preliminary data.</text>
</comment>
<dbReference type="InterPro" id="IPR015947">
    <property type="entry name" value="PUA-like_sf"/>
</dbReference>
<dbReference type="CDD" id="cd06554">
    <property type="entry name" value="ASCH_ASC-1_like"/>
    <property type="match status" value="1"/>
</dbReference>
<gene>
    <name evidence="1" type="ORF">FB550_103388</name>
</gene>
<evidence type="ECO:0008006" key="3">
    <source>
        <dbReference type="Google" id="ProtNLM"/>
    </source>
</evidence>
<dbReference type="Gene3D" id="2.30.130.30">
    <property type="entry name" value="Hypothetical protein"/>
    <property type="match status" value="1"/>
</dbReference>
<organism evidence="1 2">
    <name type="scientific">Neobacillus bataviensis</name>
    <dbReference type="NCBI Taxonomy" id="220685"/>
    <lineage>
        <taxon>Bacteria</taxon>
        <taxon>Bacillati</taxon>
        <taxon>Bacillota</taxon>
        <taxon>Bacilli</taxon>
        <taxon>Bacillales</taxon>
        <taxon>Bacillaceae</taxon>
        <taxon>Neobacillus</taxon>
    </lineage>
</organism>
<dbReference type="AlphaFoldDB" id="A0A561DPB8"/>
<accession>A0A561DPB8</accession>
<proteinExistence type="predicted"/>
<sequence length="162" mass="18392">MRAGKRDNTLRYITFKEGPDIMKVLSMKQPWASLFVLREAIYETRTWRTTYRGPLAIHTSKQVDKAVCSHKAIQALLGKHGNTVDNLPTGKIIAVCNLINCLKVTNNQSTWAVLENGVIVSENNYFLGDFNEGNYAWEVQDMKLLDHPIPARGHLGLWEYGM</sequence>
<evidence type="ECO:0000313" key="2">
    <source>
        <dbReference type="Proteomes" id="UP000319671"/>
    </source>
</evidence>
<dbReference type="SUPFAM" id="SSF88697">
    <property type="entry name" value="PUA domain-like"/>
    <property type="match status" value="1"/>
</dbReference>
<dbReference type="Proteomes" id="UP000319671">
    <property type="component" value="Unassembled WGS sequence"/>
</dbReference>
<keyword evidence="2" id="KW-1185">Reference proteome</keyword>
<name>A0A561DPB8_9BACI</name>
<reference evidence="1 2" key="1">
    <citation type="submission" date="2019-06" db="EMBL/GenBank/DDBJ databases">
        <title>Sorghum-associated microbial communities from plants grown in Nebraska, USA.</title>
        <authorList>
            <person name="Schachtman D."/>
        </authorList>
    </citation>
    <scope>NUCLEOTIDE SEQUENCE [LARGE SCALE GENOMIC DNA]</scope>
    <source>
        <strain evidence="1 2">2482</strain>
    </source>
</reference>
<evidence type="ECO:0000313" key="1">
    <source>
        <dbReference type="EMBL" id="TWE05210.1"/>
    </source>
</evidence>